<evidence type="ECO:0000259" key="7">
    <source>
        <dbReference type="Pfam" id="PF02687"/>
    </source>
</evidence>
<dbReference type="PANTHER" id="PTHR30572:SF18">
    <property type="entry name" value="ABC-TYPE MACROLIDE FAMILY EXPORT SYSTEM PERMEASE COMPONENT 2"/>
    <property type="match status" value="1"/>
</dbReference>
<evidence type="ECO:0000256" key="3">
    <source>
        <dbReference type="ARBA" id="ARBA00022692"/>
    </source>
</evidence>
<evidence type="ECO:0000256" key="5">
    <source>
        <dbReference type="ARBA" id="ARBA00023136"/>
    </source>
</evidence>
<dbReference type="PANTHER" id="PTHR30572">
    <property type="entry name" value="MEMBRANE COMPONENT OF TRANSPORTER-RELATED"/>
    <property type="match status" value="1"/>
</dbReference>
<feature type="transmembrane region" description="Helical" evidence="6">
    <location>
        <begin position="787"/>
        <end position="807"/>
    </location>
</feature>
<dbReference type="EMBL" id="RAPY01000001">
    <property type="protein sequence ID" value="RKE55816.1"/>
    <property type="molecule type" value="Genomic_DNA"/>
</dbReference>
<dbReference type="AlphaFoldDB" id="A0A420BGK8"/>
<feature type="transmembrane region" description="Helical" evidence="6">
    <location>
        <begin position="410"/>
        <end position="435"/>
    </location>
</feature>
<sequence>MRPRRHKLRFLSYWYGIWLVIAKNDRMFSNYLKIAIRILWHNKVYVTLNILGLGFAIACCILSYLNYNYRANFDKNQRSEQAVFRLNSIRMVDGTKQPWATIPSPVADALVKEKTGLGRTVRFSNAAVVVKIGEHTFDEHIHFTDRPLFDLFNFPLRDGNLSGFDQPNQLIISETVADKYFPKQNPVGQSVTLIAADGTPNIYTIAAVTKQIPTNSSIQFDMITAYNNGAKFGLSAADDWSRPNAVTTFIELTDREGATSAMANLNPYIALNNQHHKDQRIEGFTFQPFAELATSSDIDMPGYIYGSQLNTNPRGVLVIVPAIMSLLILLITCFNFTNISIAFASSRLKEIGIRKVIGGVRRQLVGQFLTENMILCLLSAALAILFVQLLLPTVNQLTGLDLSPDYRRDFGFWLFLLCIPAVCAILSGLYPALYITSFQPISILKGKTALGASSRFTRFLLVAQFSLSCFALVVGIVMAKNARFQQKADFGYAINEVAVVTINTPQEYTLFSTAVRQNPMIKNLAGTTEQIGESSYTQTAVAGKDQIQTQVARIGGEDYLNSMGIRLLRGRHFFSTGKDSEESIIVNETFLQRLQLKQAIGQQVTLDSVRYTIVGVVNDYKEYGLHGLVPPCVLHLAKPDEYKSLVIRADKEKLGAVNKYLQSTWNRLMPNMPYRAYLQSDVIEKEIRMTEAFRSIAFFLAVVTLLLSASGLFAQISLNIDKRNREIGVRKVLGASIVQIIQLISKEFVRILLIAFAVGSVLGYLFTSKFIFQVIYHYHSPVGLEPYVGTLAIVVFCCCLIIGARVYRAARTNPVERLRAE</sequence>
<feature type="domain" description="MacB-like periplasmic core" evidence="8">
    <location>
        <begin position="485"/>
        <end position="622"/>
    </location>
</feature>
<dbReference type="Proteomes" id="UP000286246">
    <property type="component" value="Unassembled WGS sequence"/>
</dbReference>
<keyword evidence="5 6" id="KW-0472">Membrane</keyword>
<dbReference type="RefSeq" id="WP_120257562.1">
    <property type="nucleotide sequence ID" value="NZ_RAPY01000001.1"/>
</dbReference>
<keyword evidence="3 6" id="KW-0812">Transmembrane</keyword>
<dbReference type="InterPro" id="IPR050250">
    <property type="entry name" value="Macrolide_Exporter_MacB"/>
</dbReference>
<feature type="transmembrane region" description="Helical" evidence="6">
    <location>
        <begin position="456"/>
        <end position="479"/>
    </location>
</feature>
<feature type="transmembrane region" description="Helical" evidence="6">
    <location>
        <begin position="748"/>
        <end position="767"/>
    </location>
</feature>
<feature type="domain" description="ABC3 transporter permease C-terminal" evidence="7">
    <location>
        <begin position="698"/>
        <end position="814"/>
    </location>
</feature>
<proteinExistence type="predicted"/>
<feature type="transmembrane region" description="Helical" evidence="6">
    <location>
        <begin position="364"/>
        <end position="390"/>
    </location>
</feature>
<name>A0A420BGK8_SPHD1</name>
<dbReference type="Pfam" id="PF12704">
    <property type="entry name" value="MacB_PCD"/>
    <property type="match status" value="2"/>
</dbReference>
<keyword evidence="4 6" id="KW-1133">Transmembrane helix</keyword>
<gene>
    <name evidence="9" type="ORF">DFQ12_0655</name>
</gene>
<feature type="transmembrane region" description="Helical" evidence="6">
    <location>
        <begin position="44"/>
        <end position="65"/>
    </location>
</feature>
<feature type="transmembrane region" description="Helical" evidence="6">
    <location>
        <begin position="316"/>
        <end position="343"/>
    </location>
</feature>
<dbReference type="Pfam" id="PF02687">
    <property type="entry name" value="FtsX"/>
    <property type="match status" value="2"/>
</dbReference>
<accession>A0A420BGK8</accession>
<keyword evidence="10" id="KW-1185">Reference proteome</keyword>
<feature type="domain" description="ABC3 transporter permease C-terminal" evidence="7">
    <location>
        <begin position="323"/>
        <end position="440"/>
    </location>
</feature>
<feature type="domain" description="MacB-like periplasmic core" evidence="8">
    <location>
        <begin position="48"/>
        <end position="266"/>
    </location>
</feature>
<dbReference type="GO" id="GO:0005886">
    <property type="term" value="C:plasma membrane"/>
    <property type="evidence" value="ECO:0007669"/>
    <property type="project" value="UniProtKB-SubCell"/>
</dbReference>
<evidence type="ECO:0000256" key="2">
    <source>
        <dbReference type="ARBA" id="ARBA00022475"/>
    </source>
</evidence>
<comment type="subcellular location">
    <subcellularLocation>
        <location evidence="1">Cell membrane</location>
        <topology evidence="1">Multi-pass membrane protein</topology>
    </subcellularLocation>
</comment>
<reference evidence="9 10" key="1">
    <citation type="submission" date="2018-09" db="EMBL/GenBank/DDBJ databases">
        <title>Genomic Encyclopedia of Type Strains, Phase III (KMG-III): the genomes of soil and plant-associated and newly described type strains.</title>
        <authorList>
            <person name="Whitman W."/>
        </authorList>
    </citation>
    <scope>NUCLEOTIDE SEQUENCE [LARGE SCALE GENOMIC DNA]</scope>
    <source>
        <strain evidence="9 10">CECT 7938</strain>
    </source>
</reference>
<organism evidence="9 10">
    <name type="scientific">Sphingobacterium detergens</name>
    <dbReference type="NCBI Taxonomy" id="1145106"/>
    <lineage>
        <taxon>Bacteria</taxon>
        <taxon>Pseudomonadati</taxon>
        <taxon>Bacteroidota</taxon>
        <taxon>Sphingobacteriia</taxon>
        <taxon>Sphingobacteriales</taxon>
        <taxon>Sphingobacteriaceae</taxon>
        <taxon>Sphingobacterium</taxon>
    </lineage>
</organism>
<evidence type="ECO:0000256" key="4">
    <source>
        <dbReference type="ARBA" id="ARBA00022989"/>
    </source>
</evidence>
<evidence type="ECO:0000256" key="1">
    <source>
        <dbReference type="ARBA" id="ARBA00004651"/>
    </source>
</evidence>
<keyword evidence="2" id="KW-1003">Cell membrane</keyword>
<protein>
    <submittedName>
        <fullName evidence="9">MacB-like protein</fullName>
    </submittedName>
</protein>
<evidence type="ECO:0000313" key="10">
    <source>
        <dbReference type="Proteomes" id="UP000286246"/>
    </source>
</evidence>
<evidence type="ECO:0000259" key="8">
    <source>
        <dbReference type="Pfam" id="PF12704"/>
    </source>
</evidence>
<dbReference type="GO" id="GO:0022857">
    <property type="term" value="F:transmembrane transporter activity"/>
    <property type="evidence" value="ECO:0007669"/>
    <property type="project" value="TreeGrafter"/>
</dbReference>
<evidence type="ECO:0000256" key="6">
    <source>
        <dbReference type="SAM" id="Phobius"/>
    </source>
</evidence>
<dbReference type="OrthoDB" id="5933722at2"/>
<dbReference type="InterPro" id="IPR025857">
    <property type="entry name" value="MacB_PCD"/>
</dbReference>
<evidence type="ECO:0000313" key="9">
    <source>
        <dbReference type="EMBL" id="RKE55816.1"/>
    </source>
</evidence>
<feature type="transmembrane region" description="Helical" evidence="6">
    <location>
        <begin position="696"/>
        <end position="718"/>
    </location>
</feature>
<dbReference type="InterPro" id="IPR003838">
    <property type="entry name" value="ABC3_permease_C"/>
</dbReference>
<comment type="caution">
    <text evidence="9">The sequence shown here is derived from an EMBL/GenBank/DDBJ whole genome shotgun (WGS) entry which is preliminary data.</text>
</comment>